<protein>
    <submittedName>
        <fullName evidence="1">Uncharacterized protein</fullName>
    </submittedName>
</protein>
<organism evidence="1 2">
    <name type="scientific">Paenibacillus aceti</name>
    <dbReference type="NCBI Taxonomy" id="1820010"/>
    <lineage>
        <taxon>Bacteria</taxon>
        <taxon>Bacillati</taxon>
        <taxon>Bacillota</taxon>
        <taxon>Bacilli</taxon>
        <taxon>Bacillales</taxon>
        <taxon>Paenibacillaceae</taxon>
        <taxon>Paenibacillus</taxon>
    </lineage>
</organism>
<dbReference type="EMBL" id="BMIW01000017">
    <property type="protein sequence ID" value="GGG02708.1"/>
    <property type="molecule type" value="Genomic_DNA"/>
</dbReference>
<name>A0ABQ1VWD6_9BACL</name>
<comment type="caution">
    <text evidence="1">The sequence shown here is derived from an EMBL/GenBank/DDBJ whole genome shotgun (WGS) entry which is preliminary data.</text>
</comment>
<reference evidence="2" key="1">
    <citation type="journal article" date="2019" name="Int. J. Syst. Evol. Microbiol.">
        <title>The Global Catalogue of Microorganisms (GCM) 10K type strain sequencing project: providing services to taxonomists for standard genome sequencing and annotation.</title>
        <authorList>
            <consortium name="The Broad Institute Genomics Platform"/>
            <consortium name="The Broad Institute Genome Sequencing Center for Infectious Disease"/>
            <person name="Wu L."/>
            <person name="Ma J."/>
        </authorList>
    </citation>
    <scope>NUCLEOTIDE SEQUENCE [LARGE SCALE GENOMIC DNA]</scope>
    <source>
        <strain evidence="2">CGMCC 1.15420</strain>
    </source>
</reference>
<keyword evidence="2" id="KW-1185">Reference proteome</keyword>
<evidence type="ECO:0000313" key="2">
    <source>
        <dbReference type="Proteomes" id="UP000608420"/>
    </source>
</evidence>
<evidence type="ECO:0000313" key="1">
    <source>
        <dbReference type="EMBL" id="GGG02708.1"/>
    </source>
</evidence>
<sequence length="50" mass="5832">MKGSGNNIYAFVISSANEEDNTVVGDWLIFEKQQDGYKVRAFNIEVWYRE</sequence>
<gene>
    <name evidence="1" type="ORF">GCM10010913_25550</name>
</gene>
<accession>A0ABQ1VWD6</accession>
<dbReference type="Proteomes" id="UP000608420">
    <property type="component" value="Unassembled WGS sequence"/>
</dbReference>
<proteinExistence type="predicted"/>